<organism evidence="2">
    <name type="scientific">Lysinibacillus sphaericus</name>
    <name type="common">Bacillus sphaericus</name>
    <dbReference type="NCBI Taxonomy" id="1421"/>
    <lineage>
        <taxon>Bacteria</taxon>
        <taxon>Bacillati</taxon>
        <taxon>Bacillota</taxon>
        <taxon>Bacilli</taxon>
        <taxon>Bacillales</taxon>
        <taxon>Bacillaceae</taxon>
        <taxon>Lysinibacillus</taxon>
    </lineage>
</organism>
<proteinExistence type="predicted"/>
<keyword evidence="1" id="KW-0812">Transmembrane</keyword>
<dbReference type="RefSeq" id="WP_011154340.1">
    <property type="nucleotide sequence ID" value="NC_005242.1"/>
</dbReference>
<keyword evidence="2" id="KW-0614">Plasmid</keyword>
<dbReference type="EMBL" id="AY325804">
    <property type="protein sequence ID" value="AAP86224.1"/>
    <property type="molecule type" value="Genomic_DNA"/>
</dbReference>
<keyword evidence="1" id="KW-1133">Transmembrane helix</keyword>
<accession>Q7WYM4</accession>
<evidence type="ECO:0000256" key="1">
    <source>
        <dbReference type="SAM" id="Phobius"/>
    </source>
</evidence>
<reference evidence="2" key="1">
    <citation type="submission" date="2003-06" db="EMBL/GenBank/DDBJ databases">
        <title>Nucleotide sequence and replication properties of Bacillus sphaericus cryptic plasmid pLG.</title>
        <authorList>
            <person name="Liang J."/>
            <person name="Yuan Z."/>
            <person name="Yang Y."/>
            <person name="Xue J."/>
            <person name="Berry C."/>
            <person name="Cai Q."/>
        </authorList>
    </citation>
    <scope>NUCLEOTIDE SEQUENCE</scope>
    <source>
        <plasmid evidence="2">pLG</plasmid>
    </source>
</reference>
<dbReference type="AlphaFoldDB" id="Q7WYM4"/>
<sequence length="52" mass="5632">MIGVVFGEVFTKVFPYIAPLVFIISAFAVADQFIDLIRNAINGGGKQSRRSG</sequence>
<feature type="transmembrane region" description="Helical" evidence="1">
    <location>
        <begin position="13"/>
        <end position="30"/>
    </location>
</feature>
<protein>
    <submittedName>
        <fullName evidence="2">LP1G.09</fullName>
    </submittedName>
</protein>
<name>Q7WYM4_LYSSH</name>
<reference evidence="2" key="2">
    <citation type="journal article" date="2007" name="Plasmid">
        <title>Characterization of a cryptic plasmid from Bacillus sphaericus strain LP1-G.</title>
        <authorList>
            <person name="Wu E."/>
            <person name="Jun L."/>
            <person name="Yuan Y."/>
            <person name="Yan J."/>
            <person name="Berry C."/>
            <person name="Yuan Z."/>
        </authorList>
    </citation>
    <scope>NUCLEOTIDE SEQUENCE</scope>
    <source>
        <plasmid evidence="2">pLG</plasmid>
    </source>
</reference>
<geneLocation type="plasmid" evidence="2">
    <name>pLG</name>
</geneLocation>
<keyword evidence="1" id="KW-0472">Membrane</keyword>
<evidence type="ECO:0000313" key="2">
    <source>
        <dbReference type="EMBL" id="AAP86224.1"/>
    </source>
</evidence>